<keyword evidence="5" id="KW-1185">Reference proteome</keyword>
<evidence type="ECO:0000313" key="6">
    <source>
        <dbReference type="WBParaSite" id="ASIM_0000321401-mRNA-1"/>
    </source>
</evidence>
<name>A0A0M3J6M4_ANISI</name>
<dbReference type="PANTHER" id="PTHR10194:SF60">
    <property type="entry name" value="RAS GTPASE-ACTIVATING PROTEIN RASKOL"/>
    <property type="match status" value="1"/>
</dbReference>
<dbReference type="AlphaFoldDB" id="A0A0M3J6M4"/>
<dbReference type="Gene3D" id="1.10.506.10">
    <property type="entry name" value="GTPase Activation - p120gap, domain 1"/>
    <property type="match status" value="2"/>
</dbReference>
<evidence type="ECO:0000313" key="5">
    <source>
        <dbReference type="Proteomes" id="UP000267096"/>
    </source>
</evidence>
<accession>A0A0M3J6M4</accession>
<evidence type="ECO:0000256" key="2">
    <source>
        <dbReference type="SAM" id="MobiDB-lite"/>
    </source>
</evidence>
<feature type="domain" description="Ras-GAP" evidence="3">
    <location>
        <begin position="133"/>
        <end position="200"/>
    </location>
</feature>
<feature type="region of interest" description="Disordered" evidence="2">
    <location>
        <begin position="1"/>
        <end position="26"/>
    </location>
</feature>
<keyword evidence="1" id="KW-0343">GTPase activation</keyword>
<evidence type="ECO:0000313" key="4">
    <source>
        <dbReference type="EMBL" id="VDK21072.1"/>
    </source>
</evidence>
<proteinExistence type="predicted"/>
<dbReference type="EMBL" id="UYRR01004481">
    <property type="protein sequence ID" value="VDK21072.1"/>
    <property type="molecule type" value="Genomic_DNA"/>
</dbReference>
<sequence length="210" mass="23816">MISSSNSQIDIVKDTTPSLSSPTVDSNDSQLFIANRPRWRLRSPWTFKIAKNCLKIRTLFWVYYRYTVTASSDGSKLPGLGKDKGETAAIRVKARYQSVDILPLYMYDDLVRFLRLHYLSLCLALEPLLGVKAKEDCATAMVRIMHKQRLAKEFLCDLIMSEVDVLDNEHLMFRGNSLATKAMEAYMKLVADEYLKVSLSTSSGLISCKL</sequence>
<dbReference type="InterPro" id="IPR001936">
    <property type="entry name" value="RasGAP_dom"/>
</dbReference>
<reference evidence="4 5" key="2">
    <citation type="submission" date="2018-11" db="EMBL/GenBank/DDBJ databases">
        <authorList>
            <consortium name="Pathogen Informatics"/>
        </authorList>
    </citation>
    <scope>NUCLEOTIDE SEQUENCE [LARGE SCALE GENOMIC DNA]</scope>
</reference>
<dbReference type="OrthoDB" id="5822482at2759"/>
<dbReference type="Proteomes" id="UP000267096">
    <property type="component" value="Unassembled WGS sequence"/>
</dbReference>
<dbReference type="InterPro" id="IPR039360">
    <property type="entry name" value="Ras_GTPase"/>
</dbReference>
<protein>
    <submittedName>
        <fullName evidence="6">Probable Ras GTPase-activating protein (inferred by orthology to a D. melanogaster protein)</fullName>
    </submittedName>
</protein>
<dbReference type="PANTHER" id="PTHR10194">
    <property type="entry name" value="RAS GTPASE-ACTIVATING PROTEINS"/>
    <property type="match status" value="1"/>
</dbReference>
<dbReference type="InterPro" id="IPR008936">
    <property type="entry name" value="Rho_GTPase_activation_prot"/>
</dbReference>
<dbReference type="PROSITE" id="PS50018">
    <property type="entry name" value="RAS_GTPASE_ACTIV_2"/>
    <property type="match status" value="1"/>
</dbReference>
<evidence type="ECO:0000259" key="3">
    <source>
        <dbReference type="PROSITE" id="PS50018"/>
    </source>
</evidence>
<gene>
    <name evidence="4" type="ORF">ASIM_LOCUS3055</name>
</gene>
<dbReference type="SUPFAM" id="SSF48350">
    <property type="entry name" value="GTPase activation domain, GAP"/>
    <property type="match status" value="1"/>
</dbReference>
<dbReference type="WBParaSite" id="ASIM_0000321401-mRNA-1">
    <property type="protein sequence ID" value="ASIM_0000321401-mRNA-1"/>
    <property type="gene ID" value="ASIM_0000321401"/>
</dbReference>
<organism evidence="6">
    <name type="scientific">Anisakis simplex</name>
    <name type="common">Herring worm</name>
    <dbReference type="NCBI Taxonomy" id="6269"/>
    <lineage>
        <taxon>Eukaryota</taxon>
        <taxon>Metazoa</taxon>
        <taxon>Ecdysozoa</taxon>
        <taxon>Nematoda</taxon>
        <taxon>Chromadorea</taxon>
        <taxon>Rhabditida</taxon>
        <taxon>Spirurina</taxon>
        <taxon>Ascaridomorpha</taxon>
        <taxon>Ascaridoidea</taxon>
        <taxon>Anisakidae</taxon>
        <taxon>Anisakis</taxon>
        <taxon>Anisakis simplex complex</taxon>
    </lineage>
</organism>
<reference evidence="6" key="1">
    <citation type="submission" date="2017-02" db="UniProtKB">
        <authorList>
            <consortium name="WormBaseParasite"/>
        </authorList>
    </citation>
    <scope>IDENTIFICATION</scope>
</reference>
<evidence type="ECO:0000256" key="1">
    <source>
        <dbReference type="ARBA" id="ARBA00022468"/>
    </source>
</evidence>
<dbReference type="GO" id="GO:0005096">
    <property type="term" value="F:GTPase activator activity"/>
    <property type="evidence" value="ECO:0007669"/>
    <property type="project" value="UniProtKB-KW"/>
</dbReference>